<dbReference type="SMART" id="SM01221">
    <property type="entry name" value="FTCD"/>
    <property type="match status" value="1"/>
</dbReference>
<evidence type="ECO:0000256" key="5">
    <source>
        <dbReference type="ARBA" id="ARBA00022679"/>
    </source>
</evidence>
<dbReference type="InterPro" id="IPR022384">
    <property type="entry name" value="FormiminoTrfase_cat_dom_sf"/>
</dbReference>
<organism evidence="10 11">
    <name type="scientific">Rurimicrobium arvi</name>
    <dbReference type="NCBI Taxonomy" id="2049916"/>
    <lineage>
        <taxon>Bacteria</taxon>
        <taxon>Pseudomonadati</taxon>
        <taxon>Bacteroidota</taxon>
        <taxon>Chitinophagia</taxon>
        <taxon>Chitinophagales</taxon>
        <taxon>Chitinophagaceae</taxon>
        <taxon>Rurimicrobium</taxon>
    </lineage>
</organism>
<name>A0ABP8MSH0_9BACT</name>
<dbReference type="Pfam" id="PF02971">
    <property type="entry name" value="FTCD"/>
    <property type="match status" value="1"/>
</dbReference>
<proteinExistence type="predicted"/>
<dbReference type="Proteomes" id="UP001501410">
    <property type="component" value="Unassembled WGS sequence"/>
</dbReference>
<keyword evidence="7" id="KW-0290">Folate-binding</keyword>
<dbReference type="Pfam" id="PF07837">
    <property type="entry name" value="FTCD_N"/>
    <property type="match status" value="1"/>
</dbReference>
<comment type="pathway">
    <text evidence="2">Amino-acid degradation; L-histidine degradation into L-glutamate; L-glutamate from N-formimidoyl-L-glutamate (transferase route): step 1/1.</text>
</comment>
<evidence type="ECO:0000256" key="4">
    <source>
        <dbReference type="ARBA" id="ARBA00022490"/>
    </source>
</evidence>
<dbReference type="InterPro" id="IPR004227">
    <property type="entry name" value="Formiminotransferase_cat"/>
</dbReference>
<dbReference type="InterPro" id="IPR013802">
    <property type="entry name" value="Formiminotransferase_C"/>
</dbReference>
<evidence type="ECO:0000256" key="3">
    <source>
        <dbReference type="ARBA" id="ARBA00012252"/>
    </source>
</evidence>
<keyword evidence="4" id="KW-0963">Cytoplasm</keyword>
<dbReference type="InterPro" id="IPR037064">
    <property type="entry name" value="Formiminotransferase_N_sf"/>
</dbReference>
<evidence type="ECO:0000313" key="10">
    <source>
        <dbReference type="EMBL" id="GAA4455340.1"/>
    </source>
</evidence>
<dbReference type="NCBIfam" id="TIGR02024">
    <property type="entry name" value="FtcD"/>
    <property type="match status" value="1"/>
</dbReference>
<feature type="domain" description="Formiminotransferase C-terminal subdomain" evidence="8">
    <location>
        <begin position="181"/>
        <end position="331"/>
    </location>
</feature>
<feature type="domain" description="Formiminotransferase N-terminal subdomain" evidence="9">
    <location>
        <begin position="3"/>
        <end position="180"/>
    </location>
</feature>
<gene>
    <name evidence="10" type="primary">ftcD</name>
    <name evidence="10" type="ORF">GCM10023092_18790</name>
</gene>
<keyword evidence="6" id="KW-0369">Histidine metabolism</keyword>
<dbReference type="InterPro" id="IPR037070">
    <property type="entry name" value="Formiminotransferase_C_sf"/>
</dbReference>
<evidence type="ECO:0000259" key="8">
    <source>
        <dbReference type="SMART" id="SM01221"/>
    </source>
</evidence>
<dbReference type="SUPFAM" id="SSF55116">
    <property type="entry name" value="Formiminotransferase domain of formiminotransferase-cyclodeaminase"/>
    <property type="match status" value="2"/>
</dbReference>
<dbReference type="Gene3D" id="3.30.990.10">
    <property type="entry name" value="Formiminotransferase, N-terminal subdomain"/>
    <property type="match status" value="1"/>
</dbReference>
<dbReference type="SMART" id="SM01222">
    <property type="entry name" value="FTCD_N"/>
    <property type="match status" value="1"/>
</dbReference>
<accession>A0ABP8MSH0</accession>
<dbReference type="RefSeq" id="WP_344825902.1">
    <property type="nucleotide sequence ID" value="NZ_BAABEZ010000022.1"/>
</dbReference>
<evidence type="ECO:0000256" key="7">
    <source>
        <dbReference type="ARBA" id="ARBA00022954"/>
    </source>
</evidence>
<protein>
    <recommendedName>
        <fullName evidence="3">glutamate formimidoyltransferase</fullName>
        <ecNumber evidence="3">2.1.2.5</ecNumber>
    </recommendedName>
</protein>
<evidence type="ECO:0000313" key="11">
    <source>
        <dbReference type="Proteomes" id="UP001501410"/>
    </source>
</evidence>
<evidence type="ECO:0000256" key="1">
    <source>
        <dbReference type="ARBA" id="ARBA00004496"/>
    </source>
</evidence>
<comment type="subcellular location">
    <subcellularLocation>
        <location evidence="1">Cytoplasm</location>
    </subcellularLocation>
</comment>
<keyword evidence="5" id="KW-0808">Transferase</keyword>
<sequence>MKPILECIPNFSEGADESVLTKIAEAIRSVPGVFLLHTDKSPAANRTVFTFAGDPDAVAEAAFRGISVAAACIDMRNQKGVHPRIGATDVCPLVPLQGMSEADANVYALQLAERVGKELSIPVFLYEYSQSRTYRAALPVIRKGQYEGLSERMADPAWHPDFGPVTGNPVTGATVIGVRRILLAFNISLNTKDVLVAESIARSLRQSGYWEEGDEGQRRKVQGLLPMVRAIGWYMEDYGQAQVSFNLLDYHTSSLLTVWLACRQAAAAMGVSLAGSELIGLVPEACMLEAGRYAAGSAVSDPDTLMNAAIDMMGLAQLKPFVPEEKILERAWYRYSGTVLKLN</sequence>
<keyword evidence="11" id="KW-1185">Reference proteome</keyword>
<dbReference type="PANTHER" id="PTHR12234:SF0">
    <property type="entry name" value="FORMIMIDOYLTRANSFERASE-CYCLODEAMINASE"/>
    <property type="match status" value="1"/>
</dbReference>
<dbReference type="InterPro" id="IPR012886">
    <property type="entry name" value="Formiminotransferase_N"/>
</dbReference>
<dbReference type="EC" id="2.1.2.5" evidence="3"/>
<dbReference type="PANTHER" id="PTHR12234">
    <property type="entry name" value="FORMIMINOTRANSFERASE-CYCLODEAMINASE"/>
    <property type="match status" value="1"/>
</dbReference>
<dbReference type="Gene3D" id="3.30.70.670">
    <property type="entry name" value="Formiminotransferase, C-terminal subdomain"/>
    <property type="match status" value="1"/>
</dbReference>
<evidence type="ECO:0000256" key="6">
    <source>
        <dbReference type="ARBA" id="ARBA00022808"/>
    </source>
</evidence>
<comment type="caution">
    <text evidence="10">The sequence shown here is derived from an EMBL/GenBank/DDBJ whole genome shotgun (WGS) entry which is preliminary data.</text>
</comment>
<evidence type="ECO:0000259" key="9">
    <source>
        <dbReference type="SMART" id="SM01222"/>
    </source>
</evidence>
<dbReference type="InterPro" id="IPR051623">
    <property type="entry name" value="FTCD"/>
</dbReference>
<evidence type="ECO:0000256" key="2">
    <source>
        <dbReference type="ARBA" id="ARBA00005082"/>
    </source>
</evidence>
<reference evidence="11" key="1">
    <citation type="journal article" date="2019" name="Int. J. Syst. Evol. Microbiol.">
        <title>The Global Catalogue of Microorganisms (GCM) 10K type strain sequencing project: providing services to taxonomists for standard genome sequencing and annotation.</title>
        <authorList>
            <consortium name="The Broad Institute Genomics Platform"/>
            <consortium name="The Broad Institute Genome Sequencing Center for Infectious Disease"/>
            <person name="Wu L."/>
            <person name="Ma J."/>
        </authorList>
    </citation>
    <scope>NUCLEOTIDE SEQUENCE [LARGE SCALE GENOMIC DNA]</scope>
    <source>
        <strain evidence="11">JCM 31921</strain>
    </source>
</reference>
<dbReference type="EMBL" id="BAABEZ010000022">
    <property type="protein sequence ID" value="GAA4455340.1"/>
    <property type="molecule type" value="Genomic_DNA"/>
</dbReference>